<keyword evidence="8" id="KW-0378">Hydrolase</keyword>
<evidence type="ECO:0000313" key="13">
    <source>
        <dbReference type="Proteomes" id="UP000005868"/>
    </source>
</evidence>
<dbReference type="OrthoDB" id="9772788at2"/>
<comment type="cofactor">
    <cofactor evidence="1">
        <name>Zn(2+)</name>
        <dbReference type="ChEBI" id="CHEBI:29105"/>
    </cofactor>
</comment>
<evidence type="ECO:0000256" key="10">
    <source>
        <dbReference type="ARBA" id="ARBA00023098"/>
    </source>
</evidence>
<dbReference type="HOGENOM" id="CLU_046528_1_0_0"/>
<evidence type="ECO:0000256" key="8">
    <source>
        <dbReference type="ARBA" id="ARBA00022801"/>
    </source>
</evidence>
<dbReference type="GO" id="GO:0009245">
    <property type="term" value="P:lipid A biosynthetic process"/>
    <property type="evidence" value="ECO:0007669"/>
    <property type="project" value="UniProtKB-KW"/>
</dbReference>
<keyword evidence="10" id="KW-0443">Lipid metabolism</keyword>
<dbReference type="EMBL" id="CP003096">
    <property type="protein sequence ID" value="AER66283.1"/>
    <property type="molecule type" value="Genomic_DNA"/>
</dbReference>
<keyword evidence="5" id="KW-0444">Lipid biosynthesis</keyword>
<dbReference type="KEGG" id="tli:Tlie_0548"/>
<comment type="pathway">
    <text evidence="3">Glycolipid biosynthesis; lipid IV(A) biosynthesis; lipid IV(A) from (3R)-3-hydroxytetradecanoyl-[acyl-carrier-protein] and UDP-N-acetyl-alpha-D-glucosamine: step 2/6.</text>
</comment>
<keyword evidence="9" id="KW-0862">Zinc</keyword>
<evidence type="ECO:0000313" key="12">
    <source>
        <dbReference type="EMBL" id="AER66283.1"/>
    </source>
</evidence>
<dbReference type="Gene3D" id="3.30.1700.10">
    <property type="entry name" value="lpxc deacetylase, domain 2"/>
    <property type="match status" value="1"/>
</dbReference>
<comment type="catalytic activity">
    <reaction evidence="11">
        <text>a UDP-3-O-[(3R)-3-hydroxyacyl]-N-acetyl-alpha-D-glucosamine + H2O = a UDP-3-O-[(3R)-3-hydroxyacyl]-alpha-D-glucosamine + acetate</text>
        <dbReference type="Rhea" id="RHEA:67816"/>
        <dbReference type="ChEBI" id="CHEBI:15377"/>
        <dbReference type="ChEBI" id="CHEBI:30089"/>
        <dbReference type="ChEBI" id="CHEBI:137740"/>
        <dbReference type="ChEBI" id="CHEBI:173225"/>
        <dbReference type="EC" id="3.5.1.108"/>
    </reaction>
</comment>
<keyword evidence="6" id="KW-0441">Lipid A biosynthesis</keyword>
<evidence type="ECO:0000256" key="2">
    <source>
        <dbReference type="ARBA" id="ARBA00002923"/>
    </source>
</evidence>
<accession>G7V8C1</accession>
<dbReference type="UniPathway" id="UPA00359">
    <property type="reaction ID" value="UER00478"/>
</dbReference>
<dbReference type="GO" id="GO:0046872">
    <property type="term" value="F:metal ion binding"/>
    <property type="evidence" value="ECO:0007669"/>
    <property type="project" value="UniProtKB-KW"/>
</dbReference>
<evidence type="ECO:0000256" key="1">
    <source>
        <dbReference type="ARBA" id="ARBA00001947"/>
    </source>
</evidence>
<dbReference type="SUPFAM" id="SSF54211">
    <property type="entry name" value="Ribosomal protein S5 domain 2-like"/>
    <property type="match status" value="2"/>
</dbReference>
<protein>
    <recommendedName>
        <fullName evidence="4">UDP-3-O-acyl-N-acetylglucosamine deacetylase</fullName>
        <ecNumber evidence="4">3.5.1.108</ecNumber>
    </recommendedName>
</protein>
<dbReference type="Proteomes" id="UP000005868">
    <property type="component" value="Chromosome"/>
</dbReference>
<dbReference type="PANTHER" id="PTHR33694:SF1">
    <property type="entry name" value="UDP-3-O-ACYL-N-ACETYLGLUCOSAMINE DEACETYLASE 1, MITOCHONDRIAL-RELATED"/>
    <property type="match status" value="1"/>
</dbReference>
<evidence type="ECO:0000256" key="9">
    <source>
        <dbReference type="ARBA" id="ARBA00022833"/>
    </source>
</evidence>
<keyword evidence="7" id="KW-0479">Metal-binding</keyword>
<reference evidence="12 13" key="2">
    <citation type="journal article" date="2012" name="Stand. Genomic Sci.">
        <title>Genome sequence of the moderately thermophilic, amino-acid-degrading and sulfur-reducing bacterium Thermovirga lienii type strain (Cas60314(T)).</title>
        <authorList>
            <person name="Goker M."/>
            <person name="Saunders E."/>
            <person name="Lapidus A."/>
            <person name="Nolan M."/>
            <person name="Lucas S."/>
            <person name="Hammon N."/>
            <person name="Deshpande S."/>
            <person name="Cheng J.F."/>
            <person name="Han C."/>
            <person name="Tapia R."/>
            <person name="Goodwin L.A."/>
            <person name="Pitluck S."/>
            <person name="Liolios K."/>
            <person name="Mavromatis K."/>
            <person name="Pagani I."/>
            <person name="Ivanova N."/>
            <person name="Mikhailova N."/>
            <person name="Pati A."/>
            <person name="Chen A."/>
            <person name="Palaniappan K."/>
            <person name="Land M."/>
            <person name="Chang Y.J."/>
            <person name="Jeffries C.D."/>
            <person name="Brambilla E.M."/>
            <person name="Rohde M."/>
            <person name="Spring S."/>
            <person name="Detter J.C."/>
            <person name="Woyke T."/>
            <person name="Bristow J."/>
            <person name="Eisen J.A."/>
            <person name="Markowitz V."/>
            <person name="Hugenholtz P."/>
            <person name="Kyrpides N.C."/>
            <person name="Klenk H.P."/>
        </authorList>
    </citation>
    <scope>NUCLEOTIDE SEQUENCE [LARGE SCALE GENOMIC DNA]</scope>
    <source>
        <strain evidence="13">ATCC BAA-1197 / DSM 17291 / Cas60314</strain>
    </source>
</reference>
<evidence type="ECO:0000256" key="3">
    <source>
        <dbReference type="ARBA" id="ARBA00005002"/>
    </source>
</evidence>
<proteinExistence type="predicted"/>
<dbReference type="EC" id="3.5.1.108" evidence="4"/>
<evidence type="ECO:0000256" key="7">
    <source>
        <dbReference type="ARBA" id="ARBA00022723"/>
    </source>
</evidence>
<evidence type="ECO:0000256" key="4">
    <source>
        <dbReference type="ARBA" id="ARBA00012745"/>
    </source>
</evidence>
<dbReference type="InterPro" id="IPR020568">
    <property type="entry name" value="Ribosomal_Su5_D2-typ_SF"/>
</dbReference>
<name>G7V8C1_THELD</name>
<evidence type="ECO:0000256" key="5">
    <source>
        <dbReference type="ARBA" id="ARBA00022516"/>
    </source>
</evidence>
<evidence type="ECO:0000256" key="11">
    <source>
        <dbReference type="ARBA" id="ARBA00024535"/>
    </source>
</evidence>
<dbReference type="InterPro" id="IPR015870">
    <property type="entry name" value="UDP-acyl_N-AcGlcN_deAcase_N"/>
</dbReference>
<dbReference type="STRING" id="580340.Tlie_0548"/>
<organism evidence="12 13">
    <name type="scientific">Thermovirga lienii (strain ATCC BAA-1197 / DSM 17291 / Cas60314)</name>
    <dbReference type="NCBI Taxonomy" id="580340"/>
    <lineage>
        <taxon>Bacteria</taxon>
        <taxon>Thermotogati</taxon>
        <taxon>Synergistota</taxon>
        <taxon>Synergistia</taxon>
        <taxon>Synergistales</taxon>
        <taxon>Thermovirgaceae</taxon>
        <taxon>Thermovirga</taxon>
    </lineage>
</organism>
<dbReference type="Gene3D" id="3.30.230.20">
    <property type="entry name" value="lpxc deacetylase, domain 1"/>
    <property type="match status" value="1"/>
</dbReference>
<dbReference type="Pfam" id="PF03331">
    <property type="entry name" value="LpxC"/>
    <property type="match status" value="1"/>
</dbReference>
<dbReference type="GO" id="GO:0103117">
    <property type="term" value="F:UDP-3-O-acyl-N-acetylglucosamine deacetylase activity"/>
    <property type="evidence" value="ECO:0007669"/>
    <property type="project" value="UniProtKB-EC"/>
</dbReference>
<dbReference type="eggNOG" id="COG0774">
    <property type="taxonomic scope" value="Bacteria"/>
</dbReference>
<keyword evidence="13" id="KW-1185">Reference proteome</keyword>
<dbReference type="InterPro" id="IPR011334">
    <property type="entry name" value="UDP-acyl_GlcNac_deAcase_C"/>
</dbReference>
<dbReference type="AlphaFoldDB" id="G7V8C1"/>
<dbReference type="GO" id="GO:0016020">
    <property type="term" value="C:membrane"/>
    <property type="evidence" value="ECO:0007669"/>
    <property type="project" value="GOC"/>
</dbReference>
<dbReference type="PANTHER" id="PTHR33694">
    <property type="entry name" value="UDP-3-O-ACYL-N-ACETYLGLUCOSAMINE DEACETYLASE 1, MITOCHONDRIAL-RELATED"/>
    <property type="match status" value="1"/>
</dbReference>
<reference evidence="13" key="1">
    <citation type="submission" date="2011-10" db="EMBL/GenBank/DDBJ databases">
        <title>The complete genome of chromosome of Thermovirga lienii DSM 17291.</title>
        <authorList>
            <consortium name="US DOE Joint Genome Institute (JGI-PGF)"/>
            <person name="Lucas S."/>
            <person name="Copeland A."/>
            <person name="Lapidus A."/>
            <person name="Glavina del Rio T."/>
            <person name="Dalin E."/>
            <person name="Tice H."/>
            <person name="Bruce D."/>
            <person name="Goodwin L."/>
            <person name="Pitluck S."/>
            <person name="Peters L."/>
            <person name="Mikhailova N."/>
            <person name="Saunders E."/>
            <person name="Kyrpides N."/>
            <person name="Mavromatis K."/>
            <person name="Ivanova N."/>
            <person name="Last F.I."/>
            <person name="Brettin T."/>
            <person name="Detter J.C."/>
            <person name="Han C."/>
            <person name="Larimer F."/>
            <person name="Land M."/>
            <person name="Hauser L."/>
            <person name="Markowitz V."/>
            <person name="Cheng J.-F."/>
            <person name="Hugenholtz P."/>
            <person name="Woyke T."/>
            <person name="Wu D."/>
            <person name="Spring S."/>
            <person name="Schroeder M."/>
            <person name="Brambilla E.-M."/>
            <person name="Klenk H.-P."/>
            <person name="Eisen J.A."/>
        </authorList>
    </citation>
    <scope>NUCLEOTIDE SEQUENCE [LARGE SCALE GENOMIC DNA]</scope>
    <source>
        <strain evidence="13">ATCC BAA-1197 / DSM 17291 / Cas60314</strain>
    </source>
</reference>
<comment type="function">
    <text evidence="2">Catalyzes the hydrolysis of UDP-3-O-myristoyl-N-acetylglucosamine to form UDP-3-O-myristoylglucosamine and acetate, the committed step in lipid A biosynthesis.</text>
</comment>
<sequence>MTRGKIKRLKSPMVLQGKGLHTGVESTLRLYPVDELGIWVEKEGKRYNLQDLEVDGSARGTALLFPDGKSLKTVEHLLAALSGLGVWQVAFSVEGPEVPAMDGSCFPLAKELSGNVEEISLEKDLCVDVAFPIWVHDENRKAFVAAFPGEGFQTSVVVNYGTERGITQAFEYVHSEGAFLEEVAKARTFVLEEEIEFVISRGLGLGGSKDNTVVVPLRGPMEGLRYPDELARHKTLDLIGDLSLLGSPVRGIVVSYKGGHALNVELARRLKRLLVRDNVC</sequence>
<gene>
    <name evidence="12" type="ordered locus">Tlie_0548</name>
</gene>
<dbReference type="InterPro" id="IPR004463">
    <property type="entry name" value="UDP-acyl_GlcNac_deAcase"/>
</dbReference>
<evidence type="ECO:0000256" key="6">
    <source>
        <dbReference type="ARBA" id="ARBA00022556"/>
    </source>
</evidence>